<comment type="caution">
    <text evidence="3">The sequence shown here is derived from an EMBL/GenBank/DDBJ whole genome shotgun (WGS) entry which is preliminary data.</text>
</comment>
<feature type="region of interest" description="Disordered" evidence="1">
    <location>
        <begin position="346"/>
        <end position="376"/>
    </location>
</feature>
<name>A0AA36IU09_9DINO</name>
<evidence type="ECO:0000256" key="2">
    <source>
        <dbReference type="SAM" id="Phobius"/>
    </source>
</evidence>
<evidence type="ECO:0000313" key="4">
    <source>
        <dbReference type="Proteomes" id="UP001178507"/>
    </source>
</evidence>
<dbReference type="Proteomes" id="UP001178507">
    <property type="component" value="Unassembled WGS sequence"/>
</dbReference>
<evidence type="ECO:0000313" key="3">
    <source>
        <dbReference type="EMBL" id="CAJ1393507.1"/>
    </source>
</evidence>
<evidence type="ECO:0000256" key="1">
    <source>
        <dbReference type="SAM" id="MobiDB-lite"/>
    </source>
</evidence>
<feature type="transmembrane region" description="Helical" evidence="2">
    <location>
        <begin position="162"/>
        <end position="183"/>
    </location>
</feature>
<keyword evidence="2" id="KW-0812">Transmembrane</keyword>
<gene>
    <name evidence="3" type="ORF">EVOR1521_LOCUS18356</name>
</gene>
<keyword evidence="4" id="KW-1185">Reference proteome</keyword>
<feature type="transmembrane region" description="Helical" evidence="2">
    <location>
        <begin position="195"/>
        <end position="213"/>
    </location>
</feature>
<dbReference type="AlphaFoldDB" id="A0AA36IU09"/>
<dbReference type="EMBL" id="CAUJNA010002569">
    <property type="protein sequence ID" value="CAJ1393507.1"/>
    <property type="molecule type" value="Genomic_DNA"/>
</dbReference>
<feature type="transmembrane region" description="Helical" evidence="2">
    <location>
        <begin position="219"/>
        <end position="238"/>
    </location>
</feature>
<reference evidence="3" key="1">
    <citation type="submission" date="2023-08" db="EMBL/GenBank/DDBJ databases">
        <authorList>
            <person name="Chen Y."/>
            <person name="Shah S."/>
            <person name="Dougan E. K."/>
            <person name="Thang M."/>
            <person name="Chan C."/>
        </authorList>
    </citation>
    <scope>NUCLEOTIDE SEQUENCE</scope>
</reference>
<accession>A0AA36IU09</accession>
<protein>
    <submittedName>
        <fullName evidence="3">Uncharacterized protein</fullName>
    </submittedName>
</protein>
<proteinExistence type="predicted"/>
<keyword evidence="2" id="KW-1133">Transmembrane helix</keyword>
<keyword evidence="2" id="KW-0472">Membrane</keyword>
<sequence>MSKEVWQKAIDLILAQEAEKAEILLRRVIRHLYSHESRFDVVDMDEGASFKLTKQLRRADTKKEEDERFAAMSDSRHKDDGELRVSDVLHIKLTLDNLLDYAKAARGGVLQQMEEEAKTSRFTFFGTRVVKRMLCYSWALMLLLCRFSITVCAMVMPRDEGTLVPLAYMILKLSYILMMATLQPYVWSYLNDWEIVVHSLIFMFMMFVISDWSAMASDVLLVVATWAAIVPVLLRIFVICTIKEAPHDPDEIHVKQDVSYHLEQLHGGPAQHQMGLSFGSMAVSRAMQHVKKSIDVVERRQVTVVEKTYDERGYPVERTIVTQEEDMEHAEYTLDVQKDEVAFMLHGEEGDEPRPPGLEPLGEEDRQESDVYDIKL</sequence>
<organism evidence="3 4">
    <name type="scientific">Effrenium voratum</name>
    <dbReference type="NCBI Taxonomy" id="2562239"/>
    <lineage>
        <taxon>Eukaryota</taxon>
        <taxon>Sar</taxon>
        <taxon>Alveolata</taxon>
        <taxon>Dinophyceae</taxon>
        <taxon>Suessiales</taxon>
        <taxon>Symbiodiniaceae</taxon>
        <taxon>Effrenium</taxon>
    </lineage>
</organism>
<feature type="transmembrane region" description="Helical" evidence="2">
    <location>
        <begin position="134"/>
        <end position="156"/>
    </location>
</feature>